<feature type="binding site" evidence="13">
    <location>
        <position position="37"/>
    </location>
    <ligand>
        <name>substrate</name>
    </ligand>
</feature>
<evidence type="ECO:0000256" key="7">
    <source>
        <dbReference type="ARBA" id="ARBA00022490"/>
    </source>
</evidence>
<dbReference type="FunFam" id="3.40.50.1260:FF:000031">
    <property type="entry name" value="Phosphoglycerate kinase 1"/>
    <property type="match status" value="1"/>
</dbReference>
<feature type="binding site" evidence="13 15">
    <location>
        <position position="320"/>
    </location>
    <ligand>
        <name>ATP</name>
        <dbReference type="ChEBI" id="CHEBI:30616"/>
    </ligand>
</feature>
<dbReference type="HAMAP" id="MF_00145">
    <property type="entry name" value="Phosphoglyc_kinase"/>
    <property type="match status" value="1"/>
</dbReference>
<comment type="subcellular location">
    <subcellularLocation>
        <location evidence="13">Cytoplasm</location>
    </subcellularLocation>
</comment>
<evidence type="ECO:0000256" key="10">
    <source>
        <dbReference type="ARBA" id="ARBA00022777"/>
    </source>
</evidence>
<comment type="subunit">
    <text evidence="4 13">Monomer.</text>
</comment>
<dbReference type="Proteomes" id="UP000282211">
    <property type="component" value="Unassembled WGS sequence"/>
</dbReference>
<feature type="binding site" evidence="13">
    <location>
        <position position="115"/>
    </location>
    <ligand>
        <name>substrate</name>
    </ligand>
</feature>
<comment type="caution">
    <text evidence="17">The sequence shown here is derived from an EMBL/GenBank/DDBJ whole genome shotgun (WGS) entry which is preliminary data.</text>
</comment>
<dbReference type="PRINTS" id="PR00477">
    <property type="entry name" value="PHGLYCKINASE"/>
</dbReference>
<keyword evidence="11 13" id="KW-0067">ATP-binding</keyword>
<evidence type="ECO:0000256" key="11">
    <source>
        <dbReference type="ARBA" id="ARBA00022840"/>
    </source>
</evidence>
<dbReference type="InParanoid" id="A0A420WL14"/>
<dbReference type="PANTHER" id="PTHR11406:SF23">
    <property type="entry name" value="PHOSPHOGLYCERATE KINASE 1, CHLOROPLASTIC-RELATED"/>
    <property type="match status" value="1"/>
</dbReference>
<evidence type="ECO:0000313" key="18">
    <source>
        <dbReference type="Proteomes" id="UP000282211"/>
    </source>
</evidence>
<evidence type="ECO:0000256" key="16">
    <source>
        <dbReference type="RuleBase" id="RU000532"/>
    </source>
</evidence>
<sequence length="393" mass="41884">MDFRRLEDAKLKGSTALVRVDFNVPRDKDGKITDDTRLKAALPTIKALQDKGAKIVLLSHFGRPKGEIDKALSLKFIVSPLAEALGTPVVFASDLNPNVVQVMNDGDVVLLENTRFHAGETKGNVALAKDMAALGDIFVMDAFSAAHRDHASSAGIAEFLPAYAGLAMERELDHISRALDIPKKPVMAIVGGAKVSTKIDLLKNLVSRLDRLVIGGGMANTFLFAQGYDVGASLCEKDLKETALDIMKNAKKANCEIILPTDVVVAKEFKANPESRVCGLDDVKSDEMILDAGPATVDKIVDAMEASQTLIWNGPLGAFELPPFDTSTVESAKYAAKLCKSGKIIAVAGGGDTVSALNQAGVSDDFTFISTAGGAFLEWMEGKILPGVEILRK</sequence>
<reference evidence="17 18" key="1">
    <citation type="submission" date="2018-10" db="EMBL/GenBank/DDBJ databases">
        <title>Genomic Encyclopedia of Type Strains, Phase IV (KMG-IV): sequencing the most valuable type-strain genomes for metagenomic binning, comparative biology and taxonomic classification.</title>
        <authorList>
            <person name="Goeker M."/>
        </authorList>
    </citation>
    <scope>NUCLEOTIDE SEQUENCE [LARGE SCALE GENOMIC DNA]</scope>
    <source>
        <strain evidence="17 18">DSM 22008</strain>
    </source>
</reference>
<keyword evidence="18" id="KW-1185">Reference proteome</keyword>
<gene>
    <name evidence="13" type="primary">pgk</name>
    <name evidence="17" type="ORF">DES40_0929</name>
</gene>
<evidence type="ECO:0000256" key="6">
    <source>
        <dbReference type="ARBA" id="ARBA00016471"/>
    </source>
</evidence>
<feature type="binding site" evidence="14">
    <location>
        <position position="37"/>
    </location>
    <ligand>
        <name>(2R)-3-phosphoglycerate</name>
        <dbReference type="ChEBI" id="CHEBI:58272"/>
    </ligand>
</feature>
<dbReference type="Gene3D" id="3.40.50.1260">
    <property type="entry name" value="Phosphoglycerate kinase, N-terminal domain"/>
    <property type="match status" value="2"/>
</dbReference>
<comment type="pathway">
    <text evidence="2 13">Carbohydrate degradation; glycolysis; pyruvate from D-glyceraldehyde 3-phosphate: step 2/5.</text>
</comment>
<keyword evidence="8 13" id="KW-0808">Transferase</keyword>
<comment type="caution">
    <text evidence="13">Lacks conserved residue(s) required for the propagation of feature annotation.</text>
</comment>
<dbReference type="RefSeq" id="WP_121099365.1">
    <property type="nucleotide sequence ID" value="NZ_RBII01000001.1"/>
</dbReference>
<dbReference type="FunCoup" id="A0A420WL14">
    <property type="interactions" value="477"/>
</dbReference>
<evidence type="ECO:0000256" key="12">
    <source>
        <dbReference type="ARBA" id="ARBA00023152"/>
    </source>
</evidence>
<evidence type="ECO:0000256" key="14">
    <source>
        <dbReference type="PIRSR" id="PIRSR000724-1"/>
    </source>
</evidence>
<evidence type="ECO:0000256" key="5">
    <source>
        <dbReference type="ARBA" id="ARBA00013061"/>
    </source>
</evidence>
<feature type="binding site" evidence="14">
    <location>
        <position position="148"/>
    </location>
    <ligand>
        <name>(2R)-3-phosphoglycerate</name>
        <dbReference type="ChEBI" id="CHEBI:58272"/>
    </ligand>
</feature>
<dbReference type="GO" id="GO:0006094">
    <property type="term" value="P:gluconeogenesis"/>
    <property type="evidence" value="ECO:0007669"/>
    <property type="project" value="TreeGrafter"/>
</dbReference>
<keyword evidence="7 13" id="KW-0963">Cytoplasm</keyword>
<dbReference type="AlphaFoldDB" id="A0A420WL14"/>
<comment type="similarity">
    <text evidence="3 13 16">Belongs to the phosphoglycerate kinase family.</text>
</comment>
<feature type="binding site" evidence="13 14">
    <location>
        <begin position="60"/>
        <end position="63"/>
    </location>
    <ligand>
        <name>substrate</name>
    </ligand>
</feature>
<dbReference type="InterPro" id="IPR015824">
    <property type="entry name" value="Phosphoglycerate_kinase_N"/>
</dbReference>
<protein>
    <recommendedName>
        <fullName evidence="6 13">Phosphoglycerate kinase</fullName>
        <ecNumber evidence="5 13">2.7.2.3</ecNumber>
    </recommendedName>
</protein>
<name>A0A420WL14_9PROT</name>
<evidence type="ECO:0000256" key="9">
    <source>
        <dbReference type="ARBA" id="ARBA00022741"/>
    </source>
</evidence>
<evidence type="ECO:0000256" key="15">
    <source>
        <dbReference type="PIRSR" id="PIRSR000724-2"/>
    </source>
</evidence>
<dbReference type="Pfam" id="PF00162">
    <property type="entry name" value="PGK"/>
    <property type="match status" value="1"/>
</dbReference>
<keyword evidence="12 13" id="KW-0324">Glycolysis</keyword>
<dbReference type="FunFam" id="3.40.50.1260:FF:000006">
    <property type="entry name" value="Phosphoglycerate kinase"/>
    <property type="match status" value="1"/>
</dbReference>
<evidence type="ECO:0000256" key="3">
    <source>
        <dbReference type="ARBA" id="ARBA00008982"/>
    </source>
</evidence>
<evidence type="ECO:0000256" key="4">
    <source>
        <dbReference type="ARBA" id="ARBA00011245"/>
    </source>
</evidence>
<evidence type="ECO:0000256" key="2">
    <source>
        <dbReference type="ARBA" id="ARBA00004838"/>
    </source>
</evidence>
<dbReference type="OrthoDB" id="9808460at2"/>
<feature type="binding site" evidence="13 15">
    <location>
        <position position="198"/>
    </location>
    <ligand>
        <name>ATP</name>
        <dbReference type="ChEBI" id="CHEBI:30616"/>
    </ligand>
</feature>
<keyword evidence="9 13" id="KW-0547">Nucleotide-binding</keyword>
<feature type="binding site" evidence="13 15">
    <location>
        <begin position="350"/>
        <end position="353"/>
    </location>
    <ligand>
        <name>ATP</name>
        <dbReference type="ChEBI" id="CHEBI:30616"/>
    </ligand>
</feature>
<keyword evidence="10 13" id="KW-0418">Kinase</keyword>
<feature type="binding site" evidence="13 14">
    <location>
        <begin position="21"/>
        <end position="23"/>
    </location>
    <ligand>
        <name>substrate</name>
    </ligand>
</feature>
<dbReference type="SUPFAM" id="SSF53748">
    <property type="entry name" value="Phosphoglycerate kinase"/>
    <property type="match status" value="1"/>
</dbReference>
<dbReference type="PIRSF" id="PIRSF000724">
    <property type="entry name" value="Pgk"/>
    <property type="match status" value="1"/>
</dbReference>
<feature type="binding site" evidence="13">
    <location>
        <position position="148"/>
    </location>
    <ligand>
        <name>substrate</name>
    </ligand>
</feature>
<dbReference type="PANTHER" id="PTHR11406">
    <property type="entry name" value="PHOSPHOGLYCERATE KINASE"/>
    <property type="match status" value="1"/>
</dbReference>
<dbReference type="InterPro" id="IPR001576">
    <property type="entry name" value="Phosphoglycerate_kinase"/>
</dbReference>
<accession>A0A420WL14</accession>
<evidence type="ECO:0000256" key="1">
    <source>
        <dbReference type="ARBA" id="ARBA00000642"/>
    </source>
</evidence>
<organism evidence="17 18">
    <name type="scientific">Litorimonas taeanensis</name>
    <dbReference type="NCBI Taxonomy" id="568099"/>
    <lineage>
        <taxon>Bacteria</taxon>
        <taxon>Pseudomonadati</taxon>
        <taxon>Pseudomonadota</taxon>
        <taxon>Alphaproteobacteria</taxon>
        <taxon>Maricaulales</taxon>
        <taxon>Robiginitomaculaceae</taxon>
    </lineage>
</organism>
<dbReference type="GO" id="GO:0005524">
    <property type="term" value="F:ATP binding"/>
    <property type="evidence" value="ECO:0007669"/>
    <property type="project" value="UniProtKB-KW"/>
</dbReference>
<dbReference type="InterPro" id="IPR036043">
    <property type="entry name" value="Phosphoglycerate_kinase_sf"/>
</dbReference>
<evidence type="ECO:0000256" key="13">
    <source>
        <dbReference type="HAMAP-Rule" id="MF_00145"/>
    </source>
</evidence>
<dbReference type="GO" id="GO:0043531">
    <property type="term" value="F:ADP binding"/>
    <property type="evidence" value="ECO:0007669"/>
    <property type="project" value="TreeGrafter"/>
</dbReference>
<proteinExistence type="inferred from homology"/>
<dbReference type="EMBL" id="RBII01000001">
    <property type="protein sequence ID" value="RKQ71602.1"/>
    <property type="molecule type" value="Genomic_DNA"/>
</dbReference>
<dbReference type="GO" id="GO:0006096">
    <property type="term" value="P:glycolytic process"/>
    <property type="evidence" value="ECO:0007669"/>
    <property type="project" value="UniProtKB-UniRule"/>
</dbReference>
<feature type="binding site" evidence="14">
    <location>
        <position position="115"/>
    </location>
    <ligand>
        <name>(2R)-3-phosphoglycerate</name>
        <dbReference type="ChEBI" id="CHEBI:58272"/>
    </ligand>
</feature>
<dbReference type="UniPathway" id="UPA00109">
    <property type="reaction ID" value="UER00185"/>
</dbReference>
<evidence type="ECO:0000313" key="17">
    <source>
        <dbReference type="EMBL" id="RKQ71602.1"/>
    </source>
</evidence>
<dbReference type="EC" id="2.7.2.3" evidence="5 13"/>
<evidence type="ECO:0000256" key="8">
    <source>
        <dbReference type="ARBA" id="ARBA00022679"/>
    </source>
</evidence>
<dbReference type="GO" id="GO:0005829">
    <property type="term" value="C:cytosol"/>
    <property type="evidence" value="ECO:0007669"/>
    <property type="project" value="TreeGrafter"/>
</dbReference>
<comment type="catalytic activity">
    <reaction evidence="1 13 16">
        <text>(2R)-3-phosphoglycerate + ATP = (2R)-3-phospho-glyceroyl phosphate + ADP</text>
        <dbReference type="Rhea" id="RHEA:14801"/>
        <dbReference type="ChEBI" id="CHEBI:30616"/>
        <dbReference type="ChEBI" id="CHEBI:57604"/>
        <dbReference type="ChEBI" id="CHEBI:58272"/>
        <dbReference type="ChEBI" id="CHEBI:456216"/>
        <dbReference type="EC" id="2.7.2.3"/>
    </reaction>
</comment>
<dbReference type="GO" id="GO:0004618">
    <property type="term" value="F:phosphoglycerate kinase activity"/>
    <property type="evidence" value="ECO:0007669"/>
    <property type="project" value="UniProtKB-UniRule"/>
</dbReference>